<name>A0ABV0B945_9SPHN</name>
<dbReference type="InterPro" id="IPR056442">
    <property type="entry name" value="GINT1_N"/>
</dbReference>
<dbReference type="RefSeq" id="WP_346247097.1">
    <property type="nucleotide sequence ID" value="NZ_JBDIZK010000007.1"/>
</dbReference>
<keyword evidence="4" id="KW-0808">Transferase</keyword>
<dbReference type="SUPFAM" id="SSF75005">
    <property type="entry name" value="Arabinanase/levansucrase/invertase"/>
    <property type="match status" value="1"/>
</dbReference>
<comment type="caution">
    <text evidence="4">The sequence shown here is derived from an EMBL/GenBank/DDBJ whole genome shotgun (WGS) entry which is preliminary data.</text>
</comment>
<accession>A0ABV0B945</accession>
<organism evidence="4 5">
    <name type="scientific">Sphingomonas rustica</name>
    <dbReference type="NCBI Taxonomy" id="3103142"/>
    <lineage>
        <taxon>Bacteria</taxon>
        <taxon>Pseudomonadati</taxon>
        <taxon>Pseudomonadota</taxon>
        <taxon>Alphaproteobacteria</taxon>
        <taxon>Sphingomonadales</taxon>
        <taxon>Sphingomonadaceae</taxon>
        <taxon>Sphingomonas</taxon>
    </lineage>
</organism>
<dbReference type="Proteomes" id="UP001427805">
    <property type="component" value="Unassembled WGS sequence"/>
</dbReference>
<dbReference type="PANTHER" id="PTHR43772:SF2">
    <property type="entry name" value="PUTATIVE (AFU_ORTHOLOGUE AFUA_2G04480)-RELATED"/>
    <property type="match status" value="1"/>
</dbReference>
<dbReference type="Gene3D" id="2.115.10.20">
    <property type="entry name" value="Glycosyl hydrolase domain, family 43"/>
    <property type="match status" value="1"/>
</dbReference>
<sequence>MVQLRKDIWRPLIVMAPLGDIVRQGSLEGFDLRWLPSPGTLRYLADPFGYWRDGRLHVFVEAFDYRDAVGTIEVLVYDAEYRLIARVPALRERWHLSYPQVFDADGETWMLPEASASGTLTLYRAVDFPTRWEAAGRIALDHVPVDATPVFHAGRWWLFYTSADHPRDILRSLHVAHAATLAGPWTPHPRNPVRVDLASARPGGTPILVDGRLILPVQNCERTYGRAIRLLEIERLDTNDFVAREVAQLDAPRAVAPFVDGLHTLSAAGPVTLIDVKQRQFSLKGLAMRPLRDLRRLRASAQ</sequence>
<keyword evidence="1" id="KW-0858">Xylan degradation</keyword>
<feature type="domain" description="Glucosamine inositolphosphorylceramide transferase 1 N-terminal" evidence="3">
    <location>
        <begin position="43"/>
        <end position="246"/>
    </location>
</feature>
<keyword evidence="2" id="KW-0119">Carbohydrate metabolism</keyword>
<dbReference type="InterPro" id="IPR023296">
    <property type="entry name" value="Glyco_hydro_beta-prop_sf"/>
</dbReference>
<dbReference type="EMBL" id="JBDIZK010000007">
    <property type="protein sequence ID" value="MEN3748083.1"/>
    <property type="molecule type" value="Genomic_DNA"/>
</dbReference>
<keyword evidence="5" id="KW-1185">Reference proteome</keyword>
<gene>
    <name evidence="4" type="ORF">TPR58_12980</name>
</gene>
<protein>
    <submittedName>
        <fullName evidence="4">Formyl transferase</fullName>
    </submittedName>
</protein>
<evidence type="ECO:0000256" key="2">
    <source>
        <dbReference type="ARBA" id="ARBA00023277"/>
    </source>
</evidence>
<evidence type="ECO:0000259" key="3">
    <source>
        <dbReference type="Pfam" id="PF24793"/>
    </source>
</evidence>
<dbReference type="PANTHER" id="PTHR43772">
    <property type="entry name" value="ENDO-1,4-BETA-XYLANASE"/>
    <property type="match status" value="1"/>
</dbReference>
<evidence type="ECO:0000313" key="4">
    <source>
        <dbReference type="EMBL" id="MEN3748083.1"/>
    </source>
</evidence>
<dbReference type="Pfam" id="PF24793">
    <property type="entry name" value="GINT1_N"/>
    <property type="match status" value="1"/>
</dbReference>
<evidence type="ECO:0000256" key="1">
    <source>
        <dbReference type="ARBA" id="ARBA00022651"/>
    </source>
</evidence>
<dbReference type="InterPro" id="IPR052176">
    <property type="entry name" value="Glycosyl_Hydrlase_43_Enz"/>
</dbReference>
<dbReference type="GO" id="GO:0016740">
    <property type="term" value="F:transferase activity"/>
    <property type="evidence" value="ECO:0007669"/>
    <property type="project" value="UniProtKB-KW"/>
</dbReference>
<proteinExistence type="predicted"/>
<keyword evidence="1" id="KW-0624">Polysaccharide degradation</keyword>
<reference evidence="4 5" key="1">
    <citation type="submission" date="2024-05" db="EMBL/GenBank/DDBJ databases">
        <title>Sphingomonas sp. HF-S3 16S ribosomal RNA gene Genome sequencing and assembly.</title>
        <authorList>
            <person name="Lee H."/>
        </authorList>
    </citation>
    <scope>NUCLEOTIDE SEQUENCE [LARGE SCALE GENOMIC DNA]</scope>
    <source>
        <strain evidence="4 5">HF-S3</strain>
    </source>
</reference>
<evidence type="ECO:0000313" key="5">
    <source>
        <dbReference type="Proteomes" id="UP001427805"/>
    </source>
</evidence>